<sequence>MMKMKKFGLVLMLLVVFVFIAACGGNDANDGDYGDTNENGSTEVAEDRTFQLLTENHDTERDTQVIRELFDEYRGDHEAQLELEVSILGQTDIIQRIQLLTSSNDLPELFKYESGVPLHDLIDQDYVQNVEEAFTDIGIYDQLNTGVVELLNRLSGERGLYAIPVELNIEGFWFNQEIFDEHGLEIPTTWDELMEISDVLLENGVQPFAVAGQERWPITRFINGYVIRTYGVDAMDRVANGELDITDDGFVEAAEVVQEMSDRGYFGQGVNTIDYDTASDIFLQGNAAMYYMGSWALGQFNNEDVNLIGTDNIGFFNIPLVEGGVGTLDEYSMNSGMTISIAKDKYDEQVADWLEYTFANFGDRALANHGMITGFNVEKMPADVEPLTQMVLEIIEEIEDGALWFEANMDTRTKDAAEQNAQLLINGDMSAQDYMEALQ</sequence>
<dbReference type="PANTHER" id="PTHR43649">
    <property type="entry name" value="ARABINOSE-BINDING PROTEIN-RELATED"/>
    <property type="match status" value="1"/>
</dbReference>
<organism evidence="4 5">
    <name type="scientific">Halalkalibacter hemicellulosilyticusJCM 9152</name>
    <dbReference type="NCBI Taxonomy" id="1236971"/>
    <lineage>
        <taxon>Bacteria</taxon>
        <taxon>Bacillati</taxon>
        <taxon>Bacillota</taxon>
        <taxon>Bacilli</taxon>
        <taxon>Bacillales</taxon>
        <taxon>Bacillaceae</taxon>
        <taxon>Halalkalibacter</taxon>
    </lineage>
</organism>
<gene>
    <name evidence="4" type="ORF">JCM9152_1200</name>
</gene>
<keyword evidence="3" id="KW-0732">Signal</keyword>
<evidence type="ECO:0000313" key="5">
    <source>
        <dbReference type="Proteomes" id="UP000018895"/>
    </source>
</evidence>
<dbReference type="InterPro" id="IPR050490">
    <property type="entry name" value="Bact_solute-bd_prot1"/>
</dbReference>
<dbReference type="AlphaFoldDB" id="W4QCQ1"/>
<proteinExistence type="inferred from homology"/>
<dbReference type="Proteomes" id="UP000018895">
    <property type="component" value="Unassembled WGS sequence"/>
</dbReference>
<keyword evidence="2" id="KW-0813">Transport</keyword>
<evidence type="ECO:0000313" key="4">
    <source>
        <dbReference type="EMBL" id="GAE29815.1"/>
    </source>
</evidence>
<dbReference type="Pfam" id="PF01547">
    <property type="entry name" value="SBP_bac_1"/>
    <property type="match status" value="1"/>
</dbReference>
<dbReference type="EMBL" id="BAUU01000007">
    <property type="protein sequence ID" value="GAE29815.1"/>
    <property type="molecule type" value="Genomic_DNA"/>
</dbReference>
<comment type="similarity">
    <text evidence="1">Belongs to the bacterial solute-binding protein 1 family.</text>
</comment>
<protein>
    <submittedName>
        <fullName evidence="4">Uncharacterized protein</fullName>
    </submittedName>
</protein>
<dbReference type="Gene3D" id="3.40.190.10">
    <property type="entry name" value="Periplasmic binding protein-like II"/>
    <property type="match status" value="2"/>
</dbReference>
<accession>W4QCQ1</accession>
<dbReference type="SUPFAM" id="SSF53850">
    <property type="entry name" value="Periplasmic binding protein-like II"/>
    <property type="match status" value="1"/>
</dbReference>
<comment type="caution">
    <text evidence="4">The sequence shown here is derived from an EMBL/GenBank/DDBJ whole genome shotgun (WGS) entry which is preliminary data.</text>
</comment>
<reference evidence="4" key="1">
    <citation type="journal article" date="2014" name="Genome Announc.">
        <title>Draft Genome Sequences of Three Alkaliphilic Bacillus Strains, Bacillus wakoensis JCM 9140T, Bacillus akibai JCM 9157T, and Bacillus hemicellulosilyticus JCM 9152T.</title>
        <authorList>
            <person name="Yuki M."/>
            <person name="Oshima K."/>
            <person name="Suda W."/>
            <person name="Oshida Y."/>
            <person name="Kitamura K."/>
            <person name="Iida T."/>
            <person name="Hattori M."/>
            <person name="Ohkuma M."/>
        </authorList>
    </citation>
    <scope>NUCLEOTIDE SEQUENCE [LARGE SCALE GENOMIC DNA]</scope>
    <source>
        <strain evidence="4">JCM 9152</strain>
    </source>
</reference>
<keyword evidence="5" id="KW-1185">Reference proteome</keyword>
<feature type="chain" id="PRO_5004846711" evidence="3">
    <location>
        <begin position="29"/>
        <end position="439"/>
    </location>
</feature>
<evidence type="ECO:0000256" key="1">
    <source>
        <dbReference type="ARBA" id="ARBA00008520"/>
    </source>
</evidence>
<dbReference type="InterPro" id="IPR006059">
    <property type="entry name" value="SBP"/>
</dbReference>
<name>W4QCQ1_9BACI</name>
<evidence type="ECO:0000256" key="2">
    <source>
        <dbReference type="ARBA" id="ARBA00022448"/>
    </source>
</evidence>
<evidence type="ECO:0000256" key="3">
    <source>
        <dbReference type="SAM" id="SignalP"/>
    </source>
</evidence>
<feature type="signal peptide" evidence="3">
    <location>
        <begin position="1"/>
        <end position="28"/>
    </location>
</feature>
<dbReference type="PANTHER" id="PTHR43649:SF29">
    <property type="entry name" value="OSMOPROTECTIVE COMPOUNDS-BINDING PROTEIN GGTB"/>
    <property type="match status" value="1"/>
</dbReference>
<dbReference type="STRING" id="1236971.JCM9152_1200"/>
<dbReference type="PROSITE" id="PS51257">
    <property type="entry name" value="PROKAR_LIPOPROTEIN"/>
    <property type="match status" value="1"/>
</dbReference>